<dbReference type="PANTHER" id="PTHR42760">
    <property type="entry name" value="SHORT-CHAIN DEHYDROGENASES/REDUCTASES FAMILY MEMBER"/>
    <property type="match status" value="1"/>
</dbReference>
<dbReference type="PRINTS" id="PR00080">
    <property type="entry name" value="SDRFAMILY"/>
</dbReference>
<dbReference type="GO" id="GO:0016616">
    <property type="term" value="F:oxidoreductase activity, acting on the CH-OH group of donors, NAD or NADP as acceptor"/>
    <property type="evidence" value="ECO:0007669"/>
    <property type="project" value="TreeGrafter"/>
</dbReference>
<dbReference type="RefSeq" id="XP_021300510.1">
    <property type="nucleotide sequence ID" value="XM_021444835.1"/>
</dbReference>
<evidence type="ECO:0000256" key="3">
    <source>
        <dbReference type="RuleBase" id="RU000363"/>
    </source>
</evidence>
<proteinExistence type="inferred from homology"/>
<dbReference type="PROSITE" id="PS00061">
    <property type="entry name" value="ADH_SHORT"/>
    <property type="match status" value="1"/>
</dbReference>
<name>A0A6J1BMH0_9ROSI</name>
<dbReference type="AlphaFoldDB" id="A0A6J1BMH0"/>
<dbReference type="PANTHER" id="PTHR42760:SF133">
    <property type="entry name" value="3-OXOACYL-[ACYL-CARRIER-PROTEIN] REDUCTASE"/>
    <property type="match status" value="1"/>
</dbReference>
<dbReference type="OrthoDB" id="294295at2759"/>
<reference evidence="6" key="1">
    <citation type="submission" date="2025-08" db="UniProtKB">
        <authorList>
            <consortium name="RefSeq"/>
        </authorList>
    </citation>
    <scope>IDENTIFICATION</scope>
    <source>
        <tissue evidence="6">Leaf</tissue>
    </source>
</reference>
<feature type="domain" description="Ketoreductase" evidence="4">
    <location>
        <begin position="10"/>
        <end position="225"/>
    </location>
</feature>
<dbReference type="SMART" id="SM00822">
    <property type="entry name" value="PKS_KR"/>
    <property type="match status" value="1"/>
</dbReference>
<evidence type="ECO:0000256" key="1">
    <source>
        <dbReference type="ARBA" id="ARBA00006484"/>
    </source>
</evidence>
<dbReference type="SUPFAM" id="SSF51735">
    <property type="entry name" value="NAD(P)-binding Rossmann-fold domains"/>
    <property type="match status" value="1"/>
</dbReference>
<accession>A0A6J1BMH0</accession>
<keyword evidence="2" id="KW-0560">Oxidoreductase</keyword>
<dbReference type="InterPro" id="IPR020904">
    <property type="entry name" value="Sc_DH/Rdtase_CS"/>
</dbReference>
<dbReference type="InterPro" id="IPR057326">
    <property type="entry name" value="KR_dom"/>
</dbReference>
<organism evidence="5 6">
    <name type="scientific">Herrania umbratica</name>
    <dbReference type="NCBI Taxonomy" id="108875"/>
    <lineage>
        <taxon>Eukaryota</taxon>
        <taxon>Viridiplantae</taxon>
        <taxon>Streptophyta</taxon>
        <taxon>Embryophyta</taxon>
        <taxon>Tracheophyta</taxon>
        <taxon>Spermatophyta</taxon>
        <taxon>Magnoliopsida</taxon>
        <taxon>eudicotyledons</taxon>
        <taxon>Gunneridae</taxon>
        <taxon>Pentapetalae</taxon>
        <taxon>rosids</taxon>
        <taxon>malvids</taxon>
        <taxon>Malvales</taxon>
        <taxon>Malvaceae</taxon>
        <taxon>Byttnerioideae</taxon>
        <taxon>Herrania</taxon>
    </lineage>
</organism>
<sequence>MATGIRLDDRVVLVTGASRGLGRGYAVDLAGRGAAVALNGRDPDRLDEVRREIEDGGGRAVVAPGDVGVPGIAEDVLAAAAALGPLDAVVNNAAINRDRTVAKMSDEEWSEVMHAGLDGTFRVCRAVVRAWRAAGRGGRIVNTASVAGLYGNVGQANYAASKAGVIGFSLSLAREVAPAGITVNVVSPRAVTDMSESIPEERRRAFYDMQSRTNTLGRPGTPADVAPVVAFLCSEESAYLTGQSLVVTGTPGSSVG</sequence>
<evidence type="ECO:0000256" key="2">
    <source>
        <dbReference type="ARBA" id="ARBA00023002"/>
    </source>
</evidence>
<keyword evidence="5" id="KW-1185">Reference proteome</keyword>
<protein>
    <submittedName>
        <fullName evidence="6">Estradiol 17-beta-dehydrogenase 8-like</fullName>
    </submittedName>
</protein>
<evidence type="ECO:0000313" key="6">
    <source>
        <dbReference type="RefSeq" id="XP_021300510.1"/>
    </source>
</evidence>
<dbReference type="Gene3D" id="3.40.50.720">
    <property type="entry name" value="NAD(P)-binding Rossmann-like Domain"/>
    <property type="match status" value="1"/>
</dbReference>
<dbReference type="Proteomes" id="UP000504621">
    <property type="component" value="Unplaced"/>
</dbReference>
<gene>
    <name evidence="6" type="primary">LOC110428912</name>
</gene>
<dbReference type="InterPro" id="IPR036291">
    <property type="entry name" value="NAD(P)-bd_dom_sf"/>
</dbReference>
<dbReference type="GeneID" id="110428912"/>
<dbReference type="PRINTS" id="PR00081">
    <property type="entry name" value="GDHRDH"/>
</dbReference>
<dbReference type="FunFam" id="3.40.50.720:FF:000173">
    <property type="entry name" value="3-oxoacyl-[acyl-carrier protein] reductase"/>
    <property type="match status" value="1"/>
</dbReference>
<dbReference type="InterPro" id="IPR002347">
    <property type="entry name" value="SDR_fam"/>
</dbReference>
<evidence type="ECO:0000259" key="4">
    <source>
        <dbReference type="SMART" id="SM00822"/>
    </source>
</evidence>
<evidence type="ECO:0000313" key="5">
    <source>
        <dbReference type="Proteomes" id="UP000504621"/>
    </source>
</evidence>
<comment type="similarity">
    <text evidence="1 3">Belongs to the short-chain dehydrogenases/reductases (SDR) family.</text>
</comment>
<dbReference type="Pfam" id="PF00106">
    <property type="entry name" value="adh_short"/>
    <property type="match status" value="1"/>
</dbReference>